<reference evidence="2 3" key="1">
    <citation type="journal article" date="2023" name="Nucleic Acids Res.">
        <title>The hologenome of Daphnia magna reveals possible DNA methylation and microbiome-mediated evolution of the host genome.</title>
        <authorList>
            <person name="Chaturvedi A."/>
            <person name="Li X."/>
            <person name="Dhandapani V."/>
            <person name="Marshall H."/>
            <person name="Kissane S."/>
            <person name="Cuenca-Cambronero M."/>
            <person name="Asole G."/>
            <person name="Calvet F."/>
            <person name="Ruiz-Romero M."/>
            <person name="Marangio P."/>
            <person name="Guigo R."/>
            <person name="Rago D."/>
            <person name="Mirbahai L."/>
            <person name="Eastwood N."/>
            <person name="Colbourne J.K."/>
            <person name="Zhou J."/>
            <person name="Mallon E."/>
            <person name="Orsini L."/>
        </authorList>
    </citation>
    <scope>NUCLEOTIDE SEQUENCE [LARGE SCALE GENOMIC DNA]</scope>
    <source>
        <strain evidence="2">LRV0_1</strain>
    </source>
</reference>
<keyword evidence="3" id="KW-1185">Reference proteome</keyword>
<feature type="compositionally biased region" description="Basic and acidic residues" evidence="1">
    <location>
        <begin position="136"/>
        <end position="146"/>
    </location>
</feature>
<dbReference type="EMBL" id="JAOYFB010000003">
    <property type="protein sequence ID" value="KAK4009904.1"/>
    <property type="molecule type" value="Genomic_DNA"/>
</dbReference>
<feature type="region of interest" description="Disordered" evidence="1">
    <location>
        <begin position="75"/>
        <end position="146"/>
    </location>
</feature>
<evidence type="ECO:0000256" key="1">
    <source>
        <dbReference type="SAM" id="MobiDB-lite"/>
    </source>
</evidence>
<evidence type="ECO:0000313" key="3">
    <source>
        <dbReference type="Proteomes" id="UP001234178"/>
    </source>
</evidence>
<gene>
    <name evidence="2" type="ORF">OUZ56_019047</name>
</gene>
<feature type="compositionally biased region" description="Polar residues" evidence="1">
    <location>
        <begin position="121"/>
        <end position="131"/>
    </location>
</feature>
<accession>A0ABQ9ZAH2</accession>
<protein>
    <submittedName>
        <fullName evidence="2">Uncharacterized protein</fullName>
    </submittedName>
</protein>
<dbReference type="Proteomes" id="UP001234178">
    <property type="component" value="Unassembled WGS sequence"/>
</dbReference>
<comment type="caution">
    <text evidence="2">The sequence shown here is derived from an EMBL/GenBank/DDBJ whole genome shotgun (WGS) entry which is preliminary data.</text>
</comment>
<proteinExistence type="predicted"/>
<evidence type="ECO:0000313" key="2">
    <source>
        <dbReference type="EMBL" id="KAK4009904.1"/>
    </source>
</evidence>
<name>A0ABQ9ZAH2_9CRUS</name>
<feature type="compositionally biased region" description="Basic residues" evidence="1">
    <location>
        <begin position="101"/>
        <end position="115"/>
    </location>
</feature>
<sequence>MKRLPFLRNVDLLIVVVDSNCSRGYGLRLNKKKKKRIVAFTGPQPIVRATNGSFTMNIAGRARLNFHNEKTRFQSVGEGQYRGTTTSKDIRVSGLLSSRRGEKRKKGKMKKRRNPAVRSDSLLSVSQSRRTNMAMEEERAMDRADG</sequence>
<organism evidence="2 3">
    <name type="scientific">Daphnia magna</name>
    <dbReference type="NCBI Taxonomy" id="35525"/>
    <lineage>
        <taxon>Eukaryota</taxon>
        <taxon>Metazoa</taxon>
        <taxon>Ecdysozoa</taxon>
        <taxon>Arthropoda</taxon>
        <taxon>Crustacea</taxon>
        <taxon>Branchiopoda</taxon>
        <taxon>Diplostraca</taxon>
        <taxon>Cladocera</taxon>
        <taxon>Anomopoda</taxon>
        <taxon>Daphniidae</taxon>
        <taxon>Daphnia</taxon>
    </lineage>
</organism>